<proteinExistence type="predicted"/>
<dbReference type="PROSITE" id="PS51741">
    <property type="entry name" value="F_BAR"/>
    <property type="match status" value="1"/>
</dbReference>
<evidence type="ECO:0000256" key="5">
    <source>
        <dbReference type="ARBA" id="ARBA00023054"/>
    </source>
</evidence>
<dbReference type="Gene3D" id="3.30.60.20">
    <property type="match status" value="1"/>
</dbReference>
<dbReference type="Gene3D" id="1.20.1270.60">
    <property type="entry name" value="Arfaptin homology (AH) domain/BAR domain"/>
    <property type="match status" value="1"/>
</dbReference>
<dbReference type="SUPFAM" id="SSF48350">
    <property type="entry name" value="GTPase activation domain, GAP"/>
    <property type="match status" value="1"/>
</dbReference>
<keyword evidence="1" id="KW-0343">GTPase activation</keyword>
<keyword evidence="4" id="KW-0862">Zinc</keyword>
<dbReference type="Proteomes" id="UP000230750">
    <property type="component" value="Unassembled WGS sequence"/>
</dbReference>
<feature type="region of interest" description="Disordered" evidence="7">
    <location>
        <begin position="1"/>
        <end position="58"/>
    </location>
</feature>
<evidence type="ECO:0000313" key="11">
    <source>
        <dbReference type="EMBL" id="PIK56016.1"/>
    </source>
</evidence>
<sequence length="1064" mass="118407">MSTVGKLFSGSKRQKSQKSEDAGIEGQEMPSAEQEGELMRRSNGDITSPGLSPGFSSQGIEVTMRHKGSKGKRHSSGFDRPNSIASISGCYKHSKYNSMTSLNSEVIDTQYINQEEIMQLTKDVRKFSESLTQLRDIFTDEEVRGDATIQVAAHERLRNLLSTLRVILHQYAALKSSEIHTAALHLIKQVKGMPANEEIKGKDAFLEALDQLALAFSNSVTEYLMGDVEQRLTGAKSFESLTSVGSTADHYLYGNHHISSSDKHQAVGDIGSMEDVDNLLMRLDTGVEISLERNKAWSKYAKDIIAYVQKRLHLELEFSRNLAKLAAQTQTTLKEESFLPFHSAYLSTLENDMEYSRNCEAAFTQLQGQKFVEQLESRRLEHDSKRKSIRHTWNSIKKEMHECHTNLGKARQLYYTRYQDYERAKATVAKSENEAMNTSSGSHSAKLDKKKKLEEDNLVKAQEAETTYKACIHEANAKQQELLKVKKEVLTQLKELVFQCDQTMKAVTYGYFQIHKSVSAPTPVQFQALCEQAKEYIPGIQFKEYLKHSMPVLSSHLNHDAEVFSFEPYVSEAADLRDRKQSTHSFDSVDEELRNMKRGNRLSNSHEIAKRTSAWVSGVSDSESISGSSTKSVEASPAGSPRGSRRGIKREQSGGTLSSGDEIADPEEPSPVVVDPAKLIDSMPNAFRNLTISKAAQTHVLRKLRTPSKCRECDSYVYFNGAECEKCGLASHKKCLEYLAIQCGGKRLQGKMNVFGVPLETHLRATGRSCPFIVTKCISEIESKAMNTKGIYRVAGLKGKVEKLCQTFENGAELVDLSETQAHLITSVLKLYFRQLPESLLQFSLFQEFVSAAKEFPASKDKEYDRETVIARFQQVTSKLPLANQKTASILMHHLKRVSEHESTNQMTSSNISIVFAPTLLRPSDDLASLSALMDINHQTRATELMVKYPEIFGPQVSQTSVETLRQDSTDAKEKVVSPNKSANNSSHLAASTSLSRGLASHTPPGRVSGFILPGSSEESDDVPHRGPPTNIPSVEMESDGRESSVGGDSDVLIWCADGLTTRL</sequence>
<feature type="region of interest" description="Disordered" evidence="7">
    <location>
        <begin position="430"/>
        <end position="451"/>
    </location>
</feature>
<dbReference type="InterPro" id="IPR046349">
    <property type="entry name" value="C1-like_sf"/>
</dbReference>
<comment type="caution">
    <text evidence="11">The sequence shown here is derived from an EMBL/GenBank/DDBJ whole genome shotgun (WGS) entry which is preliminary data.</text>
</comment>
<keyword evidence="2" id="KW-0479">Metal-binding</keyword>
<dbReference type="EMBL" id="MRZV01000191">
    <property type="protein sequence ID" value="PIK56016.1"/>
    <property type="molecule type" value="Genomic_DNA"/>
</dbReference>
<evidence type="ECO:0000256" key="2">
    <source>
        <dbReference type="ARBA" id="ARBA00022723"/>
    </source>
</evidence>
<feature type="domain" description="Phorbol-ester/DAG-type" evidence="8">
    <location>
        <begin position="698"/>
        <end position="743"/>
    </location>
</feature>
<dbReference type="SUPFAM" id="SSF103657">
    <property type="entry name" value="BAR/IMD domain-like"/>
    <property type="match status" value="1"/>
</dbReference>
<evidence type="ECO:0000256" key="3">
    <source>
        <dbReference type="ARBA" id="ARBA00022771"/>
    </source>
</evidence>
<dbReference type="GO" id="GO:0008270">
    <property type="term" value="F:zinc ion binding"/>
    <property type="evidence" value="ECO:0007669"/>
    <property type="project" value="UniProtKB-KW"/>
</dbReference>
<dbReference type="InterPro" id="IPR008936">
    <property type="entry name" value="Rho_GTPase_activation_prot"/>
</dbReference>
<dbReference type="OrthoDB" id="79452at2759"/>
<dbReference type="InterPro" id="IPR057028">
    <property type="entry name" value="RHG29_45_N"/>
</dbReference>
<feature type="compositionally biased region" description="Low complexity" evidence="7">
    <location>
        <begin position="620"/>
        <end position="633"/>
    </location>
</feature>
<dbReference type="PROSITE" id="PS50081">
    <property type="entry name" value="ZF_DAG_PE_2"/>
    <property type="match status" value="1"/>
</dbReference>
<gene>
    <name evidence="11" type="ORF">BSL78_07076</name>
</gene>
<dbReference type="SUPFAM" id="SSF57889">
    <property type="entry name" value="Cysteine-rich domain"/>
    <property type="match status" value="1"/>
</dbReference>
<reference evidence="11 12" key="1">
    <citation type="journal article" date="2017" name="PLoS Biol.">
        <title>The sea cucumber genome provides insights into morphological evolution and visceral regeneration.</title>
        <authorList>
            <person name="Zhang X."/>
            <person name="Sun L."/>
            <person name="Yuan J."/>
            <person name="Sun Y."/>
            <person name="Gao Y."/>
            <person name="Zhang L."/>
            <person name="Li S."/>
            <person name="Dai H."/>
            <person name="Hamel J.F."/>
            <person name="Liu C."/>
            <person name="Yu Y."/>
            <person name="Liu S."/>
            <person name="Lin W."/>
            <person name="Guo K."/>
            <person name="Jin S."/>
            <person name="Xu P."/>
            <person name="Storey K.B."/>
            <person name="Huan P."/>
            <person name="Zhang T."/>
            <person name="Zhou Y."/>
            <person name="Zhang J."/>
            <person name="Lin C."/>
            <person name="Li X."/>
            <person name="Xing L."/>
            <person name="Huo D."/>
            <person name="Sun M."/>
            <person name="Wang L."/>
            <person name="Mercier A."/>
            <person name="Li F."/>
            <person name="Yang H."/>
            <person name="Xiang J."/>
        </authorList>
    </citation>
    <scope>NUCLEOTIDE SEQUENCE [LARGE SCALE GENOMIC DNA]</scope>
    <source>
        <strain evidence="11">Shaxun</strain>
        <tissue evidence="11">Muscle</tissue>
    </source>
</reference>
<dbReference type="PROSITE" id="PS50238">
    <property type="entry name" value="RHOGAP"/>
    <property type="match status" value="1"/>
</dbReference>
<dbReference type="InterPro" id="IPR002219">
    <property type="entry name" value="PKC_DAG/PE"/>
</dbReference>
<evidence type="ECO:0000256" key="6">
    <source>
        <dbReference type="PROSITE-ProRule" id="PRU01077"/>
    </source>
</evidence>
<keyword evidence="12" id="KW-1185">Reference proteome</keyword>
<dbReference type="InterPro" id="IPR051025">
    <property type="entry name" value="RhoGAP"/>
</dbReference>
<dbReference type="CDD" id="cd20816">
    <property type="entry name" value="C1_GMIP-like"/>
    <property type="match status" value="1"/>
</dbReference>
<dbReference type="Pfam" id="PF00620">
    <property type="entry name" value="RhoGAP"/>
    <property type="match status" value="1"/>
</dbReference>
<dbReference type="SMART" id="SM00055">
    <property type="entry name" value="FCH"/>
    <property type="match status" value="1"/>
</dbReference>
<evidence type="ECO:0000256" key="7">
    <source>
        <dbReference type="SAM" id="MobiDB-lite"/>
    </source>
</evidence>
<evidence type="ECO:0000256" key="1">
    <source>
        <dbReference type="ARBA" id="ARBA00022468"/>
    </source>
</evidence>
<dbReference type="InterPro" id="IPR001060">
    <property type="entry name" value="FCH_dom"/>
</dbReference>
<feature type="compositionally biased region" description="Polar residues" evidence="7">
    <location>
        <begin position="44"/>
        <end position="58"/>
    </location>
</feature>
<feature type="compositionally biased region" description="Polar residues" evidence="7">
    <location>
        <begin position="434"/>
        <end position="443"/>
    </location>
</feature>
<dbReference type="PANTHER" id="PTHR15228:SF25">
    <property type="entry name" value="F-BAR DOMAIN-CONTAINING PROTEIN"/>
    <property type="match status" value="1"/>
</dbReference>
<organism evidence="11 12">
    <name type="scientific">Stichopus japonicus</name>
    <name type="common">Sea cucumber</name>
    <dbReference type="NCBI Taxonomy" id="307972"/>
    <lineage>
        <taxon>Eukaryota</taxon>
        <taxon>Metazoa</taxon>
        <taxon>Echinodermata</taxon>
        <taxon>Eleutherozoa</taxon>
        <taxon>Echinozoa</taxon>
        <taxon>Holothuroidea</taxon>
        <taxon>Aspidochirotacea</taxon>
        <taxon>Aspidochirotida</taxon>
        <taxon>Stichopodidae</taxon>
        <taxon>Apostichopus</taxon>
    </lineage>
</organism>
<dbReference type="GO" id="GO:0005096">
    <property type="term" value="F:GTPase activator activity"/>
    <property type="evidence" value="ECO:0007669"/>
    <property type="project" value="UniProtKB-KW"/>
</dbReference>
<dbReference type="InterPro" id="IPR027267">
    <property type="entry name" value="AH/BAR_dom_sf"/>
</dbReference>
<name>A0A2G8L6Y3_STIJA</name>
<dbReference type="GO" id="GO:0007165">
    <property type="term" value="P:signal transduction"/>
    <property type="evidence" value="ECO:0007669"/>
    <property type="project" value="InterPro"/>
</dbReference>
<dbReference type="Pfam" id="PF24235">
    <property type="entry name" value="RHG29_45_N"/>
    <property type="match status" value="1"/>
</dbReference>
<dbReference type="SMART" id="SM00109">
    <property type="entry name" value="C1"/>
    <property type="match status" value="1"/>
</dbReference>
<dbReference type="GO" id="GO:0051056">
    <property type="term" value="P:regulation of small GTPase mediated signal transduction"/>
    <property type="evidence" value="ECO:0007669"/>
    <property type="project" value="UniProtKB-ARBA"/>
</dbReference>
<dbReference type="InterPro" id="IPR031160">
    <property type="entry name" value="F_BAR_dom"/>
</dbReference>
<feature type="domain" description="F-BAR" evidence="10">
    <location>
        <begin position="273"/>
        <end position="541"/>
    </location>
</feature>
<dbReference type="InterPro" id="IPR054713">
    <property type="entry name" value="GMIP/FCHO2-like_FCH"/>
</dbReference>
<dbReference type="Pfam" id="PF22699">
    <property type="entry name" value="GMIP-like_FCH"/>
    <property type="match status" value="1"/>
</dbReference>
<feature type="compositionally biased region" description="Basic and acidic residues" evidence="7">
    <location>
        <begin position="965"/>
        <end position="976"/>
    </location>
</feature>
<keyword evidence="3" id="KW-0863">Zinc-finger</keyword>
<evidence type="ECO:0000313" key="12">
    <source>
        <dbReference type="Proteomes" id="UP000230750"/>
    </source>
</evidence>
<dbReference type="Pfam" id="PF00130">
    <property type="entry name" value="C1_1"/>
    <property type="match status" value="1"/>
</dbReference>
<protein>
    <submittedName>
        <fullName evidence="11">Putative rho GTPase-activating protein 29-like</fullName>
    </submittedName>
</protein>
<dbReference type="AlphaFoldDB" id="A0A2G8L6Y3"/>
<feature type="region of interest" description="Disordered" evidence="7">
    <location>
        <begin position="620"/>
        <end position="673"/>
    </location>
</feature>
<evidence type="ECO:0000256" key="4">
    <source>
        <dbReference type="ARBA" id="ARBA00022833"/>
    </source>
</evidence>
<dbReference type="PANTHER" id="PTHR15228">
    <property type="entry name" value="SPERMATHECAL PHYSIOLOGY VARIANT"/>
    <property type="match status" value="1"/>
</dbReference>
<evidence type="ECO:0000259" key="9">
    <source>
        <dbReference type="PROSITE" id="PS50238"/>
    </source>
</evidence>
<dbReference type="PROSITE" id="PS00479">
    <property type="entry name" value="ZF_DAG_PE_1"/>
    <property type="match status" value="1"/>
</dbReference>
<keyword evidence="5 6" id="KW-0175">Coiled coil</keyword>
<dbReference type="STRING" id="307972.A0A2G8L6Y3"/>
<accession>A0A2G8L6Y3</accession>
<dbReference type="InterPro" id="IPR000198">
    <property type="entry name" value="RhoGAP_dom"/>
</dbReference>
<feature type="region of interest" description="Disordered" evidence="7">
    <location>
        <begin position="963"/>
        <end position="1049"/>
    </location>
</feature>
<evidence type="ECO:0000259" key="10">
    <source>
        <dbReference type="PROSITE" id="PS51741"/>
    </source>
</evidence>
<dbReference type="Gene3D" id="1.10.555.10">
    <property type="entry name" value="Rho GTPase activation protein"/>
    <property type="match status" value="1"/>
</dbReference>
<feature type="domain" description="Rho-GAP" evidence="9">
    <location>
        <begin position="757"/>
        <end position="954"/>
    </location>
</feature>
<feature type="compositionally biased region" description="Polar residues" evidence="7">
    <location>
        <begin position="979"/>
        <end position="996"/>
    </location>
</feature>
<evidence type="ECO:0000259" key="8">
    <source>
        <dbReference type="PROSITE" id="PS50081"/>
    </source>
</evidence>
<dbReference type="SMART" id="SM00324">
    <property type="entry name" value="RhoGAP"/>
    <property type="match status" value="1"/>
</dbReference>